<reference evidence="2" key="1">
    <citation type="journal article" date="2022" name="Nat. Commun.">
        <title>Chromosome evolution and the genetic basis of agronomically important traits in greater yam.</title>
        <authorList>
            <person name="Bredeson J.V."/>
            <person name="Lyons J.B."/>
            <person name="Oniyinde I.O."/>
            <person name="Okereke N.R."/>
            <person name="Kolade O."/>
            <person name="Nnabue I."/>
            <person name="Nwadili C.O."/>
            <person name="Hribova E."/>
            <person name="Parker M."/>
            <person name="Nwogha J."/>
            <person name="Shu S."/>
            <person name="Carlson J."/>
            <person name="Kariba R."/>
            <person name="Muthemba S."/>
            <person name="Knop K."/>
            <person name="Barton G.J."/>
            <person name="Sherwood A.V."/>
            <person name="Lopez-Montes A."/>
            <person name="Asiedu R."/>
            <person name="Jamnadass R."/>
            <person name="Muchugi A."/>
            <person name="Goodstein D."/>
            <person name="Egesi C.N."/>
            <person name="Featherston J."/>
            <person name="Asfaw A."/>
            <person name="Simpson G.G."/>
            <person name="Dolezel J."/>
            <person name="Hendre P.S."/>
            <person name="Van Deynze A."/>
            <person name="Kumar P.L."/>
            <person name="Obidiegwu J.E."/>
            <person name="Bhattacharjee R."/>
            <person name="Rokhsar D.S."/>
        </authorList>
    </citation>
    <scope>NUCLEOTIDE SEQUENCE [LARGE SCALE GENOMIC DNA]</scope>
    <source>
        <strain evidence="2">cv. TDa95/00328</strain>
    </source>
</reference>
<protein>
    <submittedName>
        <fullName evidence="1">mTERF domain-containing protein mitochondrial protein</fullName>
    </submittedName>
</protein>
<evidence type="ECO:0000313" key="1">
    <source>
        <dbReference type="EMBL" id="KAH7654887.1"/>
    </source>
</evidence>
<organism evidence="1 2">
    <name type="scientific">Dioscorea alata</name>
    <name type="common">Purple yam</name>
    <dbReference type="NCBI Taxonomy" id="55571"/>
    <lineage>
        <taxon>Eukaryota</taxon>
        <taxon>Viridiplantae</taxon>
        <taxon>Streptophyta</taxon>
        <taxon>Embryophyta</taxon>
        <taxon>Tracheophyta</taxon>
        <taxon>Spermatophyta</taxon>
        <taxon>Magnoliopsida</taxon>
        <taxon>Liliopsida</taxon>
        <taxon>Dioscoreales</taxon>
        <taxon>Dioscoreaceae</taxon>
        <taxon>Dioscorea</taxon>
    </lineage>
</organism>
<accession>A0ACB7U3M6</accession>
<dbReference type="EMBL" id="CM037029">
    <property type="protein sequence ID" value="KAH7654887.1"/>
    <property type="molecule type" value="Genomic_DNA"/>
</dbReference>
<dbReference type="Proteomes" id="UP000827976">
    <property type="component" value="Chromosome 19"/>
</dbReference>
<proteinExistence type="predicted"/>
<sequence length="354" mass="39925">MAMASSFFKRLISISDHLHYPNLSFFSSSATPSSPPEPLLALLKSHNFSDSHISTLLSKRPSLLRFNVPLVLAPKLRFLLSDAAAVPPDLLPNLIISNPSILSRSLDHHLKPVFQLIRSFIDSADDLLLILRRNWFLSCSLNRSVSPNIASLLSIGVPRDRIAKLITTSNRSLMLKPDVFRANTAAVRRAGIEPENPMFVYALRALNGMKKSTWDSRLKLFKEMGWSEELVYAAFRRAPLCVLVSEEKIRKSTEFFMKEVGFGPEELSLQPKLLMHAFEKRVLPRFKVFQVLEEKGLFRKVGKEKGKKVVANFFTCSDKVFLARYVSKYCKRAPELKDVGLRMVGSDGQIAGNC</sequence>
<name>A0ACB7U3M6_DIOAL</name>
<gene>
    <name evidence="1" type="ORF">IHE45_19G170100</name>
</gene>
<keyword evidence="2" id="KW-1185">Reference proteome</keyword>
<evidence type="ECO:0000313" key="2">
    <source>
        <dbReference type="Proteomes" id="UP000827976"/>
    </source>
</evidence>
<comment type="caution">
    <text evidence="1">The sequence shown here is derived from an EMBL/GenBank/DDBJ whole genome shotgun (WGS) entry which is preliminary data.</text>
</comment>